<dbReference type="WBParaSite" id="L893_g16680.t1">
    <property type="protein sequence ID" value="L893_g16680.t1"/>
    <property type="gene ID" value="L893_g16680"/>
</dbReference>
<sequence>MDRRREISLHSQEKRPTNTNVAVTQTRRVHYGCPPSISAIANYMIAMPSRLLIVAFAIMGGDSVVEI</sequence>
<evidence type="ECO:0000313" key="2">
    <source>
        <dbReference type="Proteomes" id="UP000095287"/>
    </source>
</evidence>
<protein>
    <submittedName>
        <fullName evidence="3">Uncharacterized protein</fullName>
    </submittedName>
</protein>
<organism evidence="2 3">
    <name type="scientific">Steinernema glaseri</name>
    <dbReference type="NCBI Taxonomy" id="37863"/>
    <lineage>
        <taxon>Eukaryota</taxon>
        <taxon>Metazoa</taxon>
        <taxon>Ecdysozoa</taxon>
        <taxon>Nematoda</taxon>
        <taxon>Chromadorea</taxon>
        <taxon>Rhabditida</taxon>
        <taxon>Tylenchina</taxon>
        <taxon>Panagrolaimomorpha</taxon>
        <taxon>Strongyloidoidea</taxon>
        <taxon>Steinernematidae</taxon>
        <taxon>Steinernema</taxon>
    </lineage>
</organism>
<reference evidence="3" key="1">
    <citation type="submission" date="2016-11" db="UniProtKB">
        <authorList>
            <consortium name="WormBaseParasite"/>
        </authorList>
    </citation>
    <scope>IDENTIFICATION</scope>
</reference>
<evidence type="ECO:0000256" key="1">
    <source>
        <dbReference type="SAM" id="MobiDB-lite"/>
    </source>
</evidence>
<proteinExistence type="predicted"/>
<accession>A0A1I7YI80</accession>
<keyword evidence="2" id="KW-1185">Reference proteome</keyword>
<evidence type="ECO:0000313" key="3">
    <source>
        <dbReference type="WBParaSite" id="L893_g16680.t1"/>
    </source>
</evidence>
<feature type="compositionally biased region" description="Basic and acidic residues" evidence="1">
    <location>
        <begin position="1"/>
        <end position="16"/>
    </location>
</feature>
<feature type="region of interest" description="Disordered" evidence="1">
    <location>
        <begin position="1"/>
        <end position="20"/>
    </location>
</feature>
<dbReference type="Proteomes" id="UP000095287">
    <property type="component" value="Unplaced"/>
</dbReference>
<name>A0A1I7YI80_9BILA</name>
<dbReference type="AlphaFoldDB" id="A0A1I7YI80"/>